<feature type="domain" description="Condensation" evidence="1">
    <location>
        <begin position="2"/>
        <end position="268"/>
    </location>
</feature>
<dbReference type="Proteomes" id="UP000460558">
    <property type="component" value="Unassembled WGS sequence"/>
</dbReference>
<evidence type="ECO:0000259" key="1">
    <source>
        <dbReference type="Pfam" id="PF00668"/>
    </source>
</evidence>
<comment type="caution">
    <text evidence="2">The sequence shown here is derived from an EMBL/GenBank/DDBJ whole genome shotgun (WGS) entry which is preliminary data.</text>
</comment>
<name>A0ABW9NY29_9ACTN</name>
<reference evidence="2 3" key="1">
    <citation type="submission" date="2019-06" db="EMBL/GenBank/DDBJ databases">
        <title>Comparative genomics and metabolomics analyses of clavulanic acid producing Streptomyces species provides insight into specialized metabolism and evolution of beta-lactam biosynthetic gene clusters.</title>
        <authorList>
            <person name="Moore M.A."/>
            <person name="Cruz-Morales P."/>
            <person name="Barona Gomez F."/>
            <person name="Kapil T."/>
        </authorList>
    </citation>
    <scope>NUCLEOTIDE SEQUENCE [LARGE SCALE GENOMIC DNA]</scope>
    <source>
        <strain evidence="2 3">T-272</strain>
    </source>
</reference>
<evidence type="ECO:0000313" key="2">
    <source>
        <dbReference type="EMBL" id="MQS37969.1"/>
    </source>
</evidence>
<dbReference type="Gene3D" id="3.30.559.10">
    <property type="entry name" value="Chloramphenicol acetyltransferase-like domain"/>
    <property type="match status" value="1"/>
</dbReference>
<keyword evidence="3" id="KW-1185">Reference proteome</keyword>
<gene>
    <name evidence="2" type="ORF">FFZ77_20780</name>
</gene>
<dbReference type="Gene3D" id="3.30.559.30">
    <property type="entry name" value="Nonribosomal peptide synthetase, condensation domain"/>
    <property type="match status" value="1"/>
</dbReference>
<feature type="non-terminal residue" evidence="2">
    <location>
        <position position="1"/>
    </location>
</feature>
<dbReference type="EMBL" id="VDEQ01000228">
    <property type="protein sequence ID" value="MQS37969.1"/>
    <property type="molecule type" value="Genomic_DNA"/>
</dbReference>
<dbReference type="PANTHER" id="PTHR45527">
    <property type="entry name" value="NONRIBOSOMAL PEPTIDE SYNTHETASE"/>
    <property type="match status" value="1"/>
</dbReference>
<proteinExistence type="predicted"/>
<evidence type="ECO:0000313" key="3">
    <source>
        <dbReference type="Proteomes" id="UP000460558"/>
    </source>
</evidence>
<dbReference type="InterPro" id="IPR001242">
    <property type="entry name" value="Condensation_dom"/>
</dbReference>
<dbReference type="PANTHER" id="PTHR45527:SF1">
    <property type="entry name" value="FATTY ACID SYNTHASE"/>
    <property type="match status" value="1"/>
</dbReference>
<dbReference type="SUPFAM" id="SSF52777">
    <property type="entry name" value="CoA-dependent acyltransferases"/>
    <property type="match status" value="1"/>
</dbReference>
<dbReference type="SUPFAM" id="SSF56801">
    <property type="entry name" value="Acetyl-CoA synthetase-like"/>
    <property type="match status" value="1"/>
</dbReference>
<accession>A0ABW9NY29</accession>
<protein>
    <submittedName>
        <fullName evidence="2">Non-ribosomal peptide synthetase</fullName>
    </submittedName>
</protein>
<sequence length="320" mass="34061">PTVTPYRDYLEWLTRQDRESAQDAWRQALAGSDEPTLIAPTADWDEAPADSREVFVQAGAALDSALAELVQAHGLTLNTVVQGAWGLLVGKLTGRRDVVFGASVAGRPAGLPGMETMLGLFINTVPVRVRLDPAQTVAELLTELQAEQSALLDYQYLSLSEVQRQAGAGASFDTLLAFENFPSGGQGRLPEPAELRVVESGIQESINYPLGLVAGPIGGLKMRLNYRPDLFDAEEARGILDRLVRLLGQMAADPGMLVGRIGVLDGAEFARVVSEWNDTACAVPGGSLVELFGARVGCSPGAVAVSSPEGEWSYGELDRA</sequence>
<dbReference type="InterPro" id="IPR023213">
    <property type="entry name" value="CAT-like_dom_sf"/>
</dbReference>
<organism evidence="2 3">
    <name type="scientific">Streptomyces katsurahamanus</name>
    <dbReference type="NCBI Taxonomy" id="2577098"/>
    <lineage>
        <taxon>Bacteria</taxon>
        <taxon>Bacillati</taxon>
        <taxon>Actinomycetota</taxon>
        <taxon>Actinomycetes</taxon>
        <taxon>Kitasatosporales</taxon>
        <taxon>Streptomycetaceae</taxon>
        <taxon>Streptomyces</taxon>
    </lineage>
</organism>
<feature type="non-terminal residue" evidence="2">
    <location>
        <position position="320"/>
    </location>
</feature>
<dbReference type="Pfam" id="PF00668">
    <property type="entry name" value="Condensation"/>
    <property type="match status" value="1"/>
</dbReference>
<dbReference type="RefSeq" id="WP_228386995.1">
    <property type="nucleotide sequence ID" value="NZ_VDEQ01000228.1"/>
</dbReference>